<reference evidence="7 8" key="1">
    <citation type="submission" date="2017-05" db="EMBL/GenBank/DDBJ databases">
        <title>Isolation of Rhodococcus sp. S2-17 biodegrading of BP-3.</title>
        <authorList>
            <person name="Lee Y."/>
            <person name="Kim K.H."/>
            <person name="Chun B.H."/>
            <person name="Jung H.S."/>
            <person name="Jeon C.O."/>
        </authorList>
    </citation>
    <scope>NUCLEOTIDE SEQUENCE [LARGE SCALE GENOMIC DNA]</scope>
    <source>
        <strain evidence="7 8">S2-17</strain>
    </source>
</reference>
<dbReference type="NCBIfam" id="NF040570">
    <property type="entry name" value="guided_TnpB"/>
    <property type="match status" value="1"/>
</dbReference>
<dbReference type="KEGG" id="roz:CBI38_07925"/>
<feature type="domain" description="Cas12f1-like TNB" evidence="6">
    <location>
        <begin position="291"/>
        <end position="354"/>
    </location>
</feature>
<dbReference type="Proteomes" id="UP000245711">
    <property type="component" value="Chromosome"/>
</dbReference>
<dbReference type="Pfam" id="PF01385">
    <property type="entry name" value="OrfB_IS605"/>
    <property type="match status" value="1"/>
</dbReference>
<evidence type="ECO:0000313" key="7">
    <source>
        <dbReference type="EMBL" id="AWK71531.1"/>
    </source>
</evidence>
<name>A0A2S2BSE7_9NOCA</name>
<evidence type="ECO:0000256" key="3">
    <source>
        <dbReference type="ARBA" id="ARBA00023125"/>
    </source>
</evidence>
<accession>A0A2S2BSE7</accession>
<dbReference type="GO" id="GO:0006310">
    <property type="term" value="P:DNA recombination"/>
    <property type="evidence" value="ECO:0007669"/>
    <property type="project" value="UniProtKB-KW"/>
</dbReference>
<keyword evidence="4" id="KW-0233">DNA recombination</keyword>
<dbReference type="GO" id="GO:0003677">
    <property type="term" value="F:DNA binding"/>
    <property type="evidence" value="ECO:0007669"/>
    <property type="project" value="UniProtKB-KW"/>
</dbReference>
<protein>
    <submittedName>
        <fullName evidence="7">Transposase</fullName>
    </submittedName>
</protein>
<evidence type="ECO:0000256" key="2">
    <source>
        <dbReference type="ARBA" id="ARBA00022578"/>
    </source>
</evidence>
<evidence type="ECO:0000256" key="1">
    <source>
        <dbReference type="ARBA" id="ARBA00008761"/>
    </source>
</evidence>
<dbReference type="GO" id="GO:0032196">
    <property type="term" value="P:transposition"/>
    <property type="evidence" value="ECO:0007669"/>
    <property type="project" value="UniProtKB-KW"/>
</dbReference>
<proteinExistence type="inferred from homology"/>
<keyword evidence="2" id="KW-0815">Transposition</keyword>
<dbReference type="InterPro" id="IPR001959">
    <property type="entry name" value="Transposase"/>
</dbReference>
<evidence type="ECO:0000259" key="6">
    <source>
        <dbReference type="Pfam" id="PF07282"/>
    </source>
</evidence>
<evidence type="ECO:0000313" key="8">
    <source>
        <dbReference type="Proteomes" id="UP000245711"/>
    </source>
</evidence>
<evidence type="ECO:0000256" key="4">
    <source>
        <dbReference type="ARBA" id="ARBA00023172"/>
    </source>
</evidence>
<gene>
    <name evidence="7" type="ORF">CBI38_07925</name>
</gene>
<dbReference type="RefSeq" id="WP_109327878.1">
    <property type="nucleotide sequence ID" value="NZ_CP021354.1"/>
</dbReference>
<evidence type="ECO:0000259" key="5">
    <source>
        <dbReference type="Pfam" id="PF01385"/>
    </source>
</evidence>
<dbReference type="InterPro" id="IPR010095">
    <property type="entry name" value="Cas12f1-like_TNB"/>
</dbReference>
<dbReference type="OrthoDB" id="6230307at2"/>
<dbReference type="AlphaFoldDB" id="A0A2S2BSE7"/>
<keyword evidence="3" id="KW-0238">DNA-binding</keyword>
<comment type="similarity">
    <text evidence="1">In the C-terminal section; belongs to the transposase 35 family.</text>
</comment>
<feature type="domain" description="Probable transposase IS891/IS1136/IS1341" evidence="5">
    <location>
        <begin position="173"/>
        <end position="269"/>
    </location>
</feature>
<keyword evidence="8" id="KW-1185">Reference proteome</keyword>
<dbReference type="EMBL" id="CP021354">
    <property type="protein sequence ID" value="AWK71531.1"/>
    <property type="molecule type" value="Genomic_DNA"/>
</dbReference>
<dbReference type="Pfam" id="PF07282">
    <property type="entry name" value="Cas12f1-like_TNB"/>
    <property type="match status" value="1"/>
</dbReference>
<sequence length="377" mass="42518">MGEVVRYSYRLRPGATAERALIAEWHRCRFLWNEAVHQQRSGRRPTFGALSRLLTEARARCAWLRAGSQVAQQQMLRTYGQALSSSFGVRDRGRPRYKARNRSLPSLEYTTRGFSILEGQLVLPKGVRIPVVWSRELPSKPTSVRVYRDSLGHWYASFVVRRSAPSATDARGGIGIDWGVSTTATTTDERYDLVYLGHRKRCSAELAKAQRRMARRCRKKGIAPSNGYKEARREAARLQKKAARQTQHDSRMWARDVVASHQLIAVEDFRPKFLAGSTMARKSADATIGTVKRELIYRAKRAGRQVVIVAPAYTTMTCSSCCARAKQQLGLSERIFRCHTCGNTDHRDRNAARVVLAVAERGHTSVDDVRHLQPPPG</sequence>
<organism evidence="7 8">
    <name type="scientific">Rhodococcus oxybenzonivorans</name>
    <dbReference type="NCBI Taxonomy" id="1990687"/>
    <lineage>
        <taxon>Bacteria</taxon>
        <taxon>Bacillati</taxon>
        <taxon>Actinomycetota</taxon>
        <taxon>Actinomycetes</taxon>
        <taxon>Mycobacteriales</taxon>
        <taxon>Nocardiaceae</taxon>
        <taxon>Rhodococcus</taxon>
    </lineage>
</organism>